<protein>
    <submittedName>
        <fullName evidence="1">Uncharacterized protein</fullName>
    </submittedName>
</protein>
<reference evidence="1 2" key="1">
    <citation type="journal article" date="2018" name="Biotechnol. Biofuels">
        <title>Integrative visual omics of the white-rot fungus Polyporus brumalis exposes the biotechnological potential of its oxidative enzymes for delignifying raw plant biomass.</title>
        <authorList>
            <person name="Miyauchi S."/>
            <person name="Rancon A."/>
            <person name="Drula E."/>
            <person name="Hage H."/>
            <person name="Chaduli D."/>
            <person name="Favel A."/>
            <person name="Grisel S."/>
            <person name="Henrissat B."/>
            <person name="Herpoel-Gimbert I."/>
            <person name="Ruiz-Duenas F.J."/>
            <person name="Chevret D."/>
            <person name="Hainaut M."/>
            <person name="Lin J."/>
            <person name="Wang M."/>
            <person name="Pangilinan J."/>
            <person name="Lipzen A."/>
            <person name="Lesage-Meessen L."/>
            <person name="Navarro D."/>
            <person name="Riley R."/>
            <person name="Grigoriev I.V."/>
            <person name="Zhou S."/>
            <person name="Raouche S."/>
            <person name="Rosso M.N."/>
        </authorList>
    </citation>
    <scope>NUCLEOTIDE SEQUENCE [LARGE SCALE GENOMIC DNA]</scope>
    <source>
        <strain evidence="1 2">BRFM 1820</strain>
    </source>
</reference>
<dbReference type="EMBL" id="KZ857382">
    <property type="protein sequence ID" value="RDX55309.1"/>
    <property type="molecule type" value="Genomic_DNA"/>
</dbReference>
<dbReference type="AlphaFoldDB" id="A0A371DRY9"/>
<proteinExistence type="predicted"/>
<dbReference type="Proteomes" id="UP000256964">
    <property type="component" value="Unassembled WGS sequence"/>
</dbReference>
<organism evidence="1 2">
    <name type="scientific">Lentinus brumalis</name>
    <dbReference type="NCBI Taxonomy" id="2498619"/>
    <lineage>
        <taxon>Eukaryota</taxon>
        <taxon>Fungi</taxon>
        <taxon>Dikarya</taxon>
        <taxon>Basidiomycota</taxon>
        <taxon>Agaricomycotina</taxon>
        <taxon>Agaricomycetes</taxon>
        <taxon>Polyporales</taxon>
        <taxon>Polyporaceae</taxon>
        <taxon>Lentinus</taxon>
    </lineage>
</organism>
<evidence type="ECO:0000313" key="2">
    <source>
        <dbReference type="Proteomes" id="UP000256964"/>
    </source>
</evidence>
<accession>A0A371DRY9</accession>
<sequence length="167" mass="19076">MISIRPVDSNPACLQTLYRAWVTMRSLRGQVNSSAFKNITLSDLRSDSLHTHRANHAHFSQCETRSYGTTMIQSLVKNNSERGSYFRGYSARSGPFPPSRRLRLVQTTFNLNGVRMVEKEGLSPGERERFESKGKSDVLIRIIESESRSKSESKVLVQKRARELRVQ</sequence>
<name>A0A371DRY9_9APHY</name>
<evidence type="ECO:0000313" key="1">
    <source>
        <dbReference type="EMBL" id="RDX55309.1"/>
    </source>
</evidence>
<keyword evidence="2" id="KW-1185">Reference proteome</keyword>
<gene>
    <name evidence="1" type="ORF">OH76DRAFT_731085</name>
</gene>